<sequence length="556" mass="64525">MDASFDEMTKMLVCDFPLISFHIQNIGPNGEYFVMENEGITDTHNIAFNQNHEKSNRKTVFERQVGARNMIFDKHQKKHEQELKIQIEQTMKHIQDVKNETECDYRILEMDKKKYLIDGGNKKKYGNVEFGENGIESDLNNSDRIMMNFYKTKSSYLDKDNVIPVRKISLPDKLPSAVADARKIMRRKSLDRQADAIKAKITPRLNLSNLTDSTYKSSSTDSSSPKSEEFFINHCEDDTNPKHIQSGKHESLQADIERYDDHNSKLLLPPIESQSFLSPRCPAFNPIKLQDAVSDFIKGSVTHRSNSQNNRKSTNYETHGRNGDSRDDSMIKYSSNNPKVLRKSLSTKERLLQQSLRKSKEKAEEDSKVLQNKVESFLKTFEHKSKTLSDFHKMGIEDQNKSKDEKPRIITRSQSRMSSKLRPNMSVYDRAMANWRRAINKIIFQIALKKTEQYLITISQSPDRKYKIFNNASHKLRLGVISSPTELSRQSMRRRSSGVPLNTAERALRHSDSYRLEKLMRRSLQESMPNSHLYDLSEDTGNHYATQMRYKKSTRK</sequence>
<feature type="coiled-coil region" evidence="1">
    <location>
        <begin position="353"/>
        <end position="380"/>
    </location>
</feature>
<keyword evidence="1" id="KW-0175">Coiled coil</keyword>
<evidence type="ECO:0000313" key="3">
    <source>
        <dbReference type="EMBL" id="CAH1779324.1"/>
    </source>
</evidence>
<protein>
    <submittedName>
        <fullName evidence="3">Uncharacterized protein</fullName>
    </submittedName>
</protein>
<keyword evidence="4" id="KW-1185">Reference proteome</keyword>
<evidence type="ECO:0000256" key="1">
    <source>
        <dbReference type="SAM" id="Coils"/>
    </source>
</evidence>
<dbReference type="AlphaFoldDB" id="A0A8J1TVX6"/>
<gene>
    <name evidence="3" type="ORF">OFUS_LOCUS6143</name>
</gene>
<name>A0A8J1TVX6_OWEFU</name>
<feature type="region of interest" description="Disordered" evidence="2">
    <location>
        <begin position="396"/>
        <end position="420"/>
    </location>
</feature>
<proteinExistence type="predicted"/>
<dbReference type="EMBL" id="CAIIXF020000003">
    <property type="protein sequence ID" value="CAH1779324.1"/>
    <property type="molecule type" value="Genomic_DNA"/>
</dbReference>
<feature type="compositionally biased region" description="Polar residues" evidence="2">
    <location>
        <begin position="302"/>
        <end position="317"/>
    </location>
</feature>
<organism evidence="3 4">
    <name type="scientific">Owenia fusiformis</name>
    <name type="common">Polychaete worm</name>
    <dbReference type="NCBI Taxonomy" id="6347"/>
    <lineage>
        <taxon>Eukaryota</taxon>
        <taxon>Metazoa</taxon>
        <taxon>Spiralia</taxon>
        <taxon>Lophotrochozoa</taxon>
        <taxon>Annelida</taxon>
        <taxon>Polychaeta</taxon>
        <taxon>Sedentaria</taxon>
        <taxon>Canalipalpata</taxon>
        <taxon>Sabellida</taxon>
        <taxon>Oweniida</taxon>
        <taxon>Oweniidae</taxon>
        <taxon>Owenia</taxon>
    </lineage>
</organism>
<evidence type="ECO:0000313" key="4">
    <source>
        <dbReference type="Proteomes" id="UP000749559"/>
    </source>
</evidence>
<dbReference type="Proteomes" id="UP000749559">
    <property type="component" value="Unassembled WGS sequence"/>
</dbReference>
<feature type="compositionally biased region" description="Basic and acidic residues" evidence="2">
    <location>
        <begin position="318"/>
        <end position="330"/>
    </location>
</feature>
<feature type="region of interest" description="Disordered" evidence="2">
    <location>
        <begin position="301"/>
        <end position="339"/>
    </location>
</feature>
<accession>A0A8J1TVX6</accession>
<reference evidence="3" key="1">
    <citation type="submission" date="2022-03" db="EMBL/GenBank/DDBJ databases">
        <authorList>
            <person name="Martin C."/>
        </authorList>
    </citation>
    <scope>NUCLEOTIDE SEQUENCE</scope>
</reference>
<evidence type="ECO:0000256" key="2">
    <source>
        <dbReference type="SAM" id="MobiDB-lite"/>
    </source>
</evidence>
<comment type="caution">
    <text evidence="3">The sequence shown here is derived from an EMBL/GenBank/DDBJ whole genome shotgun (WGS) entry which is preliminary data.</text>
</comment>
<feature type="compositionally biased region" description="Basic and acidic residues" evidence="2">
    <location>
        <begin position="396"/>
        <end position="408"/>
    </location>
</feature>